<evidence type="ECO:0000256" key="1">
    <source>
        <dbReference type="SAM" id="MobiDB-lite"/>
    </source>
</evidence>
<evidence type="ECO:0000256" key="2">
    <source>
        <dbReference type="SAM" id="Phobius"/>
    </source>
</evidence>
<reference evidence="3 5" key="1">
    <citation type="submission" date="2020-01" db="EMBL/GenBank/DDBJ databases">
        <authorList>
            <consortium name="DOE Joint Genome Institute"/>
            <person name="Haridas S."/>
            <person name="Albert R."/>
            <person name="Binder M."/>
            <person name="Bloem J."/>
            <person name="Labutti K."/>
            <person name="Salamov A."/>
            <person name="Andreopoulos B."/>
            <person name="Baker S.E."/>
            <person name="Barry K."/>
            <person name="Bills G."/>
            <person name="Bluhm B.H."/>
            <person name="Cannon C."/>
            <person name="Castanera R."/>
            <person name="Culley D.E."/>
            <person name="Daum C."/>
            <person name="Ezra D."/>
            <person name="Gonzalez J.B."/>
            <person name="Henrissat B."/>
            <person name="Kuo A."/>
            <person name="Liang C."/>
            <person name="Lipzen A."/>
            <person name="Lutzoni F."/>
            <person name="Magnuson J."/>
            <person name="Mondo S."/>
            <person name="Nolan M."/>
            <person name="Ohm R."/>
            <person name="Pangilinan J."/>
            <person name="Park H.-J."/>
            <person name="Ramirez L."/>
            <person name="Alfaro M."/>
            <person name="Sun H."/>
            <person name="Tritt A."/>
            <person name="Yoshinaga Y."/>
            <person name="Zwiers L.-H."/>
            <person name="Turgeon B.G."/>
            <person name="Goodwin S.B."/>
            <person name="Spatafora J.W."/>
            <person name="Crous P.W."/>
            <person name="Grigoriev I.V."/>
        </authorList>
    </citation>
    <scope>NUCLEOTIDE SEQUENCE</scope>
    <source>
        <strain evidence="3 5">CBS 781.70</strain>
    </source>
</reference>
<dbReference type="GeneID" id="54422389"/>
<accession>A0A6G1G5H6</accession>
<dbReference type="RefSeq" id="XP_033534976.1">
    <property type="nucleotide sequence ID" value="XM_033681819.1"/>
</dbReference>
<dbReference type="AlphaFoldDB" id="A0A6G1G5H6"/>
<feature type="region of interest" description="Disordered" evidence="1">
    <location>
        <begin position="178"/>
        <end position="200"/>
    </location>
</feature>
<protein>
    <submittedName>
        <fullName evidence="3 5">Uncharacterized protein</fullName>
    </submittedName>
</protein>
<proteinExistence type="predicted"/>
<dbReference type="Proteomes" id="UP000504638">
    <property type="component" value="Unplaced"/>
</dbReference>
<keyword evidence="2" id="KW-0812">Transmembrane</keyword>
<feature type="transmembrane region" description="Helical" evidence="2">
    <location>
        <begin position="46"/>
        <end position="66"/>
    </location>
</feature>
<gene>
    <name evidence="3 5" type="ORF">P152DRAFT_481446</name>
</gene>
<reference evidence="5" key="2">
    <citation type="submission" date="2020-04" db="EMBL/GenBank/DDBJ databases">
        <authorList>
            <consortium name="NCBI Genome Project"/>
        </authorList>
    </citation>
    <scope>NUCLEOTIDE SEQUENCE</scope>
    <source>
        <strain evidence="5">CBS 781.70</strain>
    </source>
</reference>
<evidence type="ECO:0000313" key="5">
    <source>
        <dbReference type="RefSeq" id="XP_033534976.1"/>
    </source>
</evidence>
<evidence type="ECO:0000313" key="3">
    <source>
        <dbReference type="EMBL" id="KAF1813345.1"/>
    </source>
</evidence>
<name>A0A6G1G5H6_9PEZI</name>
<sequence length="214" mass="23905">MPEWPPRPPRPTVHAHWSKPFIRRFPGRSAQSACFDVTYKTRIPPFLLLPFYFVALVVFPFLLLSNPPTTAATENPRPLFILRLLPAPPASLVFAAFPSRRPPSGSPSQMLHSVYTALRSLLPVISFWRNSSAWITRYTSQSESESNLLPLHAPAQVQQMADHLAHVPLASSEWPTHTPALGAADPVRPRRVQRLSPPSPSIRVMEVGHKVHGL</sequence>
<organism evidence="3">
    <name type="scientific">Eremomyces bilateralis CBS 781.70</name>
    <dbReference type="NCBI Taxonomy" id="1392243"/>
    <lineage>
        <taxon>Eukaryota</taxon>
        <taxon>Fungi</taxon>
        <taxon>Dikarya</taxon>
        <taxon>Ascomycota</taxon>
        <taxon>Pezizomycotina</taxon>
        <taxon>Dothideomycetes</taxon>
        <taxon>Dothideomycetes incertae sedis</taxon>
        <taxon>Eremomycetales</taxon>
        <taxon>Eremomycetaceae</taxon>
        <taxon>Eremomyces</taxon>
    </lineage>
</organism>
<dbReference type="EMBL" id="ML975155">
    <property type="protein sequence ID" value="KAF1813345.1"/>
    <property type="molecule type" value="Genomic_DNA"/>
</dbReference>
<keyword evidence="2" id="KW-1133">Transmembrane helix</keyword>
<keyword evidence="2" id="KW-0472">Membrane</keyword>
<reference evidence="5" key="3">
    <citation type="submission" date="2025-04" db="UniProtKB">
        <authorList>
            <consortium name="RefSeq"/>
        </authorList>
    </citation>
    <scope>IDENTIFICATION</scope>
    <source>
        <strain evidence="5">CBS 781.70</strain>
    </source>
</reference>
<evidence type="ECO:0000313" key="4">
    <source>
        <dbReference type="Proteomes" id="UP000504638"/>
    </source>
</evidence>
<keyword evidence="4" id="KW-1185">Reference proteome</keyword>